<accession>A0A2T5U255</accession>
<dbReference type="OrthoDB" id="1354839at28211"/>
<sequence>MEEDKNNVVTLRDDKTKKFVKGGVGNPGGAIGPVRELALIEKMSVEQMYRSRAVEVFEELIRLIKDKKVAPTAKIAAIKEFNSRALGNPSSTTIIKSGEDGNDRIDLSELDDSVLRTVAELASRDPRGRR</sequence>
<organism evidence="1 2">
    <name type="scientific">Sphingomonas faeni</name>
    <dbReference type="NCBI Taxonomy" id="185950"/>
    <lineage>
        <taxon>Bacteria</taxon>
        <taxon>Pseudomonadati</taxon>
        <taxon>Pseudomonadota</taxon>
        <taxon>Alphaproteobacteria</taxon>
        <taxon>Sphingomonadales</taxon>
        <taxon>Sphingomonadaceae</taxon>
        <taxon>Sphingomonas</taxon>
    </lineage>
</organism>
<reference evidence="1 2" key="1">
    <citation type="submission" date="2018-04" db="EMBL/GenBank/DDBJ databases">
        <title>Genomic Encyclopedia of Type Strains, Phase III (KMG-III): the genomes of soil and plant-associated and newly described type strains.</title>
        <authorList>
            <person name="Whitman W."/>
        </authorList>
    </citation>
    <scope>NUCLEOTIDE SEQUENCE [LARGE SCALE GENOMIC DNA]</scope>
    <source>
        <strain evidence="1 2">MA-olki</strain>
    </source>
</reference>
<comment type="caution">
    <text evidence="1">The sequence shown here is derived from an EMBL/GenBank/DDBJ whole genome shotgun (WGS) entry which is preliminary data.</text>
</comment>
<proteinExistence type="predicted"/>
<dbReference type="Proteomes" id="UP000244013">
    <property type="component" value="Unassembled WGS sequence"/>
</dbReference>
<evidence type="ECO:0000313" key="1">
    <source>
        <dbReference type="EMBL" id="PTW45596.1"/>
    </source>
</evidence>
<name>A0A2T5U255_9SPHN</name>
<gene>
    <name evidence="1" type="ORF">C8J25_107281</name>
</gene>
<evidence type="ECO:0000313" key="2">
    <source>
        <dbReference type="Proteomes" id="UP000244013"/>
    </source>
</evidence>
<dbReference type="EMBL" id="QAYE01000007">
    <property type="protein sequence ID" value="PTW45596.1"/>
    <property type="molecule type" value="Genomic_DNA"/>
</dbReference>
<dbReference type="GeneID" id="91006909"/>
<dbReference type="RefSeq" id="WP_107955008.1">
    <property type="nucleotide sequence ID" value="NZ_QAYE01000007.1"/>
</dbReference>
<protein>
    <submittedName>
        <fullName evidence="1">Uncharacterized protein</fullName>
    </submittedName>
</protein>
<dbReference type="AlphaFoldDB" id="A0A2T5U255"/>